<organism evidence="2">
    <name type="scientific">Candidatus Kentrum sp. LFY</name>
    <dbReference type="NCBI Taxonomy" id="2126342"/>
    <lineage>
        <taxon>Bacteria</taxon>
        <taxon>Pseudomonadati</taxon>
        <taxon>Pseudomonadota</taxon>
        <taxon>Gammaproteobacteria</taxon>
        <taxon>Candidatus Kentrum</taxon>
    </lineage>
</organism>
<dbReference type="EMBL" id="CAADFH010000038">
    <property type="protein sequence ID" value="VFJ94199.1"/>
    <property type="molecule type" value="Genomic_DNA"/>
</dbReference>
<feature type="domain" description="Dual OB-containing" evidence="1">
    <location>
        <begin position="3"/>
        <end position="205"/>
    </location>
</feature>
<proteinExistence type="predicted"/>
<evidence type="ECO:0000259" key="1">
    <source>
        <dbReference type="Pfam" id="PF22557"/>
    </source>
</evidence>
<protein>
    <recommendedName>
        <fullName evidence="1">Dual OB-containing domain-containing protein</fullName>
    </recommendedName>
</protein>
<dbReference type="AlphaFoldDB" id="A0A450UNV8"/>
<sequence>MKKQIVVFANSVKHGKHCVAGKDISTKEWIRPVDDRNGAELNDWQCTCVGQRFPVKPLQEVEIDIAEHSPLVNQPENYLIVGGQWNQRYKLELSRLPEYLDSPDSLWGEGDRVEFASIENGMVPIKQSLYLVEVDDLKIYRNNYNKLRARFSYNEISYDLAVTDLDFDEHLSEPRHQSVLCVSLGEKFKPWGSQGYFCYKIVAAII</sequence>
<evidence type="ECO:0000313" key="2">
    <source>
        <dbReference type="EMBL" id="VFJ94199.1"/>
    </source>
</evidence>
<name>A0A450UNV8_9GAMM</name>
<accession>A0A450UNV8</accession>
<reference evidence="2" key="1">
    <citation type="submission" date="2019-02" db="EMBL/GenBank/DDBJ databases">
        <authorList>
            <person name="Gruber-Vodicka R. H."/>
            <person name="Seah K. B. B."/>
        </authorList>
    </citation>
    <scope>NUCLEOTIDE SEQUENCE</scope>
    <source>
        <strain evidence="2">BECK_M6</strain>
    </source>
</reference>
<dbReference type="Pfam" id="PF22557">
    <property type="entry name" value="DuOB"/>
    <property type="match status" value="1"/>
</dbReference>
<gene>
    <name evidence="2" type="ORF">BECKLFY1418A_GA0070994_10386</name>
</gene>
<dbReference type="InterPro" id="IPR054335">
    <property type="entry name" value="DuOB_dom"/>
</dbReference>